<name>A0AAD6ZHR9_9AGAR</name>
<dbReference type="AlphaFoldDB" id="A0AAD6ZHR9"/>
<keyword evidence="2" id="KW-1185">Reference proteome</keyword>
<reference evidence="1" key="1">
    <citation type="submission" date="2023-03" db="EMBL/GenBank/DDBJ databases">
        <title>Massive genome expansion in bonnet fungi (Mycena s.s.) driven by repeated elements and novel gene families across ecological guilds.</title>
        <authorList>
            <consortium name="Lawrence Berkeley National Laboratory"/>
            <person name="Harder C.B."/>
            <person name="Miyauchi S."/>
            <person name="Viragh M."/>
            <person name="Kuo A."/>
            <person name="Thoen E."/>
            <person name="Andreopoulos B."/>
            <person name="Lu D."/>
            <person name="Skrede I."/>
            <person name="Drula E."/>
            <person name="Henrissat B."/>
            <person name="Morin E."/>
            <person name="Kohler A."/>
            <person name="Barry K."/>
            <person name="LaButti K."/>
            <person name="Morin E."/>
            <person name="Salamov A."/>
            <person name="Lipzen A."/>
            <person name="Mereny Z."/>
            <person name="Hegedus B."/>
            <person name="Baldrian P."/>
            <person name="Stursova M."/>
            <person name="Weitz H."/>
            <person name="Taylor A."/>
            <person name="Grigoriev I.V."/>
            <person name="Nagy L.G."/>
            <person name="Martin F."/>
            <person name="Kauserud H."/>
        </authorList>
    </citation>
    <scope>NUCLEOTIDE SEQUENCE</scope>
    <source>
        <strain evidence="1">CBHHK002</strain>
    </source>
</reference>
<proteinExistence type="predicted"/>
<evidence type="ECO:0000313" key="2">
    <source>
        <dbReference type="Proteomes" id="UP001218218"/>
    </source>
</evidence>
<evidence type="ECO:0000313" key="1">
    <source>
        <dbReference type="EMBL" id="KAJ7323495.1"/>
    </source>
</evidence>
<dbReference type="Proteomes" id="UP001218218">
    <property type="component" value="Unassembled WGS sequence"/>
</dbReference>
<protein>
    <submittedName>
        <fullName evidence="1">Uncharacterized protein</fullName>
    </submittedName>
</protein>
<organism evidence="1 2">
    <name type="scientific">Mycena albidolilacea</name>
    <dbReference type="NCBI Taxonomy" id="1033008"/>
    <lineage>
        <taxon>Eukaryota</taxon>
        <taxon>Fungi</taxon>
        <taxon>Dikarya</taxon>
        <taxon>Basidiomycota</taxon>
        <taxon>Agaricomycotina</taxon>
        <taxon>Agaricomycetes</taxon>
        <taxon>Agaricomycetidae</taxon>
        <taxon>Agaricales</taxon>
        <taxon>Marasmiineae</taxon>
        <taxon>Mycenaceae</taxon>
        <taxon>Mycena</taxon>
    </lineage>
</organism>
<sequence length="215" mass="23994">MMKAHVQLVIRRKRGVLVKKTEKGVGYFSSPLNEILVGGDSRHKGASFDLLFSSIDPELNIFEGILSPRPVLSRSQKFVELLASLAITLDGKVLLVNKFLDEIRAANPRFVGHWSSHLIVYNGHTGIDNMDHGDHKGWGLNRVVDEMLDECQRHDGSGPEEPPLKNHNFIGVHAEAAGGKMEKDDLLTADVIKDQLNIAIESDTEQKWRNRKSAQ</sequence>
<gene>
    <name evidence="1" type="ORF">DFH08DRAFT_817526</name>
</gene>
<dbReference type="EMBL" id="JARIHO010000046">
    <property type="protein sequence ID" value="KAJ7323495.1"/>
    <property type="molecule type" value="Genomic_DNA"/>
</dbReference>
<comment type="caution">
    <text evidence="1">The sequence shown here is derived from an EMBL/GenBank/DDBJ whole genome shotgun (WGS) entry which is preliminary data.</text>
</comment>
<accession>A0AAD6ZHR9</accession>